<protein>
    <submittedName>
        <fullName evidence="1">Uncharacterized protein</fullName>
    </submittedName>
</protein>
<proteinExistence type="predicted"/>
<reference evidence="1 2" key="1">
    <citation type="submission" date="2019-11" db="EMBL/GenBank/DDBJ databases">
        <authorList>
            <person name="Hylling O."/>
            <person name="Hansen L.H."/>
            <person name="Johansen A."/>
        </authorList>
    </citation>
    <scope>NUCLEOTIDE SEQUENCE [LARGE SCALE GENOMIC DNA]</scope>
</reference>
<dbReference type="EMBL" id="MN734437">
    <property type="protein sequence ID" value="QJD54436.1"/>
    <property type="molecule type" value="Genomic_DNA"/>
</dbReference>
<organism evidence="1 2">
    <name type="scientific">Sphingomonas phage Eidolon</name>
    <dbReference type="NCBI Taxonomy" id="2686311"/>
    <lineage>
        <taxon>Viruses</taxon>
        <taxon>Duplodnaviria</taxon>
        <taxon>Heunggongvirae</taxon>
        <taxon>Uroviricota</taxon>
        <taxon>Caudoviricetes</taxon>
        <taxon>Johnpaulvirinae</taxon>
        <taxon>Eidolonvirus</taxon>
        <taxon>Eidolonvirus eidolon</taxon>
    </lineage>
</organism>
<name>A0A6M3T819_9CAUD</name>
<sequence>MDDADRKRLWADAQANVDKLNACPVRVITSL</sequence>
<accession>A0A6M3T819</accession>
<evidence type="ECO:0000313" key="1">
    <source>
        <dbReference type="EMBL" id="QJD54436.1"/>
    </source>
</evidence>
<dbReference type="KEGG" id="vg:79585567"/>
<dbReference type="RefSeq" id="YP_010738202.1">
    <property type="nucleotide sequence ID" value="NC_073023.1"/>
</dbReference>
<dbReference type="GeneID" id="79585567"/>
<dbReference type="Proteomes" id="UP000502376">
    <property type="component" value="Segment"/>
</dbReference>
<evidence type="ECO:0000313" key="2">
    <source>
        <dbReference type="Proteomes" id="UP000502376"/>
    </source>
</evidence>
<keyword evidence="2" id="KW-1185">Reference proteome</keyword>